<evidence type="ECO:0000313" key="5">
    <source>
        <dbReference type="Proteomes" id="UP000076722"/>
    </source>
</evidence>
<dbReference type="PROSITE" id="PS51352">
    <property type="entry name" value="THIOREDOXIN_2"/>
    <property type="match status" value="1"/>
</dbReference>
<feature type="region of interest" description="Disordered" evidence="2">
    <location>
        <begin position="106"/>
        <end position="129"/>
    </location>
</feature>
<dbReference type="Proteomes" id="UP000076722">
    <property type="component" value="Unassembled WGS sequence"/>
</dbReference>
<gene>
    <name evidence="4" type="ORF">SISNIDRAFT_87460</name>
</gene>
<keyword evidence="1" id="KW-1015">Disulfide bond</keyword>
<evidence type="ECO:0000259" key="3">
    <source>
        <dbReference type="PROSITE" id="PS51352"/>
    </source>
</evidence>
<feature type="domain" description="Thioredoxin" evidence="3">
    <location>
        <begin position="1"/>
        <end position="107"/>
    </location>
</feature>
<proteinExistence type="predicted"/>
<dbReference type="AlphaFoldDB" id="A0A164U3D8"/>
<sequence>MSITHLTSTSHLNSLLAKSSDKLSVIDFHAEWCGPCHQIAPAFEALSRRYKDVNFFKCDVDKVPDVAQLYRISAMPTFIFLKGSTKVDQVRGADRASLESAVAKYSTSSSGSGPAFSGKGQTLGGSVPSAPKEHAEAIINLDPQAKLLLGLVGAYLVYWLFLS</sequence>
<dbReference type="SUPFAM" id="SSF52833">
    <property type="entry name" value="Thioredoxin-like"/>
    <property type="match status" value="1"/>
</dbReference>
<accession>A0A164U3D8</accession>
<evidence type="ECO:0000256" key="2">
    <source>
        <dbReference type="SAM" id="MobiDB-lite"/>
    </source>
</evidence>
<dbReference type="EMBL" id="KV419408">
    <property type="protein sequence ID" value="KZS92880.1"/>
    <property type="molecule type" value="Genomic_DNA"/>
</dbReference>
<dbReference type="InterPro" id="IPR036249">
    <property type="entry name" value="Thioredoxin-like_sf"/>
</dbReference>
<organism evidence="4 5">
    <name type="scientific">Sistotremastrum niveocremeum HHB9708</name>
    <dbReference type="NCBI Taxonomy" id="1314777"/>
    <lineage>
        <taxon>Eukaryota</taxon>
        <taxon>Fungi</taxon>
        <taxon>Dikarya</taxon>
        <taxon>Basidiomycota</taxon>
        <taxon>Agaricomycotina</taxon>
        <taxon>Agaricomycetes</taxon>
        <taxon>Sistotremastrales</taxon>
        <taxon>Sistotremastraceae</taxon>
        <taxon>Sertulicium</taxon>
        <taxon>Sertulicium niveocremeum</taxon>
    </lineage>
</organism>
<protein>
    <submittedName>
        <fullName evidence="4">Thioredoxin-domain-containing protein</fullName>
    </submittedName>
</protein>
<evidence type="ECO:0000256" key="1">
    <source>
        <dbReference type="ARBA" id="ARBA00023157"/>
    </source>
</evidence>
<feature type="compositionally biased region" description="Low complexity" evidence="2">
    <location>
        <begin position="106"/>
        <end position="118"/>
    </location>
</feature>
<reference evidence="4 5" key="1">
    <citation type="journal article" date="2016" name="Mol. Biol. Evol.">
        <title>Comparative Genomics of Early-Diverging Mushroom-Forming Fungi Provides Insights into the Origins of Lignocellulose Decay Capabilities.</title>
        <authorList>
            <person name="Nagy L.G."/>
            <person name="Riley R."/>
            <person name="Tritt A."/>
            <person name="Adam C."/>
            <person name="Daum C."/>
            <person name="Floudas D."/>
            <person name="Sun H."/>
            <person name="Yadav J.S."/>
            <person name="Pangilinan J."/>
            <person name="Larsson K.H."/>
            <person name="Matsuura K."/>
            <person name="Barry K."/>
            <person name="Labutti K."/>
            <person name="Kuo R."/>
            <person name="Ohm R.A."/>
            <person name="Bhattacharya S.S."/>
            <person name="Shirouzu T."/>
            <person name="Yoshinaga Y."/>
            <person name="Martin F.M."/>
            <person name="Grigoriev I.V."/>
            <person name="Hibbett D.S."/>
        </authorList>
    </citation>
    <scope>NUCLEOTIDE SEQUENCE [LARGE SCALE GENOMIC DNA]</scope>
    <source>
        <strain evidence="4 5">HHB9708</strain>
    </source>
</reference>
<dbReference type="InterPro" id="IPR013766">
    <property type="entry name" value="Thioredoxin_domain"/>
</dbReference>
<keyword evidence="5" id="KW-1185">Reference proteome</keyword>
<dbReference type="Gene3D" id="3.40.30.10">
    <property type="entry name" value="Glutaredoxin"/>
    <property type="match status" value="1"/>
</dbReference>
<dbReference type="Pfam" id="PF00085">
    <property type="entry name" value="Thioredoxin"/>
    <property type="match status" value="1"/>
</dbReference>
<name>A0A164U3D8_9AGAM</name>
<dbReference type="CDD" id="cd02947">
    <property type="entry name" value="TRX_family"/>
    <property type="match status" value="1"/>
</dbReference>
<dbReference type="PANTHER" id="PTHR46115">
    <property type="entry name" value="THIOREDOXIN-LIKE PROTEIN 1"/>
    <property type="match status" value="1"/>
</dbReference>
<dbReference type="OrthoDB" id="10263751at2759"/>
<dbReference type="PROSITE" id="PS00194">
    <property type="entry name" value="THIOREDOXIN_1"/>
    <property type="match status" value="1"/>
</dbReference>
<dbReference type="STRING" id="1314777.A0A164U3D8"/>
<dbReference type="PRINTS" id="PR00421">
    <property type="entry name" value="THIOREDOXIN"/>
</dbReference>
<dbReference type="InterPro" id="IPR017937">
    <property type="entry name" value="Thioredoxin_CS"/>
</dbReference>
<evidence type="ECO:0000313" key="4">
    <source>
        <dbReference type="EMBL" id="KZS92880.1"/>
    </source>
</evidence>